<feature type="chain" id="PRO_5002350103" description="GDSL esterase/lipase" evidence="5">
    <location>
        <begin position="28"/>
        <end position="383"/>
    </location>
</feature>
<dbReference type="SUPFAM" id="SSF52266">
    <property type="entry name" value="SGNH hydrolase"/>
    <property type="match status" value="1"/>
</dbReference>
<dbReference type="EnsemblPlants" id="LPERR10G06170.1">
    <property type="protein sequence ID" value="LPERR10G06170.1"/>
    <property type="gene ID" value="LPERR10G06170"/>
</dbReference>
<organism evidence="6 7">
    <name type="scientific">Leersia perrieri</name>
    <dbReference type="NCBI Taxonomy" id="77586"/>
    <lineage>
        <taxon>Eukaryota</taxon>
        <taxon>Viridiplantae</taxon>
        <taxon>Streptophyta</taxon>
        <taxon>Embryophyta</taxon>
        <taxon>Tracheophyta</taxon>
        <taxon>Spermatophyta</taxon>
        <taxon>Magnoliopsida</taxon>
        <taxon>Liliopsida</taxon>
        <taxon>Poales</taxon>
        <taxon>Poaceae</taxon>
        <taxon>BOP clade</taxon>
        <taxon>Oryzoideae</taxon>
        <taxon>Oryzeae</taxon>
        <taxon>Oryzinae</taxon>
        <taxon>Leersia</taxon>
    </lineage>
</organism>
<evidence type="ECO:0000256" key="1">
    <source>
        <dbReference type="ARBA" id="ARBA00008668"/>
    </source>
</evidence>
<dbReference type="HOGENOM" id="CLU_015101_2_1_1"/>
<keyword evidence="3" id="KW-0378">Hydrolase</keyword>
<proteinExistence type="inferred from homology"/>
<reference evidence="6" key="3">
    <citation type="submission" date="2015-04" db="UniProtKB">
        <authorList>
            <consortium name="EnsemblPlants"/>
        </authorList>
    </citation>
    <scope>IDENTIFICATION</scope>
</reference>
<evidence type="ECO:0000313" key="6">
    <source>
        <dbReference type="EnsemblPlants" id="LPERR10G06170.1"/>
    </source>
</evidence>
<protein>
    <recommendedName>
        <fullName evidence="8">GDSL esterase/lipase</fullName>
    </recommendedName>
</protein>
<dbReference type="InterPro" id="IPR001087">
    <property type="entry name" value="GDSL"/>
</dbReference>
<dbReference type="AlphaFoldDB" id="A0A0D9XJB6"/>
<evidence type="ECO:0000256" key="3">
    <source>
        <dbReference type="ARBA" id="ARBA00022801"/>
    </source>
</evidence>
<dbReference type="Gramene" id="LPERR10G06170.1">
    <property type="protein sequence ID" value="LPERR10G06170.1"/>
    <property type="gene ID" value="LPERR10G06170"/>
</dbReference>
<dbReference type="Proteomes" id="UP000032180">
    <property type="component" value="Chromosome 10"/>
</dbReference>
<dbReference type="PANTHER" id="PTHR22835:SF663">
    <property type="entry name" value="LIPASE-LIKE"/>
    <property type="match status" value="1"/>
</dbReference>
<dbReference type="GO" id="GO:0016788">
    <property type="term" value="F:hydrolase activity, acting on ester bonds"/>
    <property type="evidence" value="ECO:0007669"/>
    <property type="project" value="InterPro"/>
</dbReference>
<feature type="signal peptide" evidence="5">
    <location>
        <begin position="1"/>
        <end position="27"/>
    </location>
</feature>
<dbReference type="STRING" id="77586.A0A0D9XJB6"/>
<evidence type="ECO:0000313" key="7">
    <source>
        <dbReference type="Proteomes" id="UP000032180"/>
    </source>
</evidence>
<keyword evidence="7" id="KW-1185">Reference proteome</keyword>
<dbReference type="eggNOG" id="ENOG502QSMM">
    <property type="taxonomic scope" value="Eukaryota"/>
</dbReference>
<dbReference type="InterPro" id="IPR036514">
    <property type="entry name" value="SGNH_hydro_sf"/>
</dbReference>
<dbReference type="PANTHER" id="PTHR22835">
    <property type="entry name" value="ZINC FINGER FYVE DOMAIN CONTAINING PROTEIN"/>
    <property type="match status" value="1"/>
</dbReference>
<name>A0A0D9XJB6_9ORYZ</name>
<reference evidence="6 7" key="1">
    <citation type="submission" date="2012-08" db="EMBL/GenBank/DDBJ databases">
        <title>Oryza genome evolution.</title>
        <authorList>
            <person name="Wing R.A."/>
        </authorList>
    </citation>
    <scope>NUCLEOTIDE SEQUENCE</scope>
</reference>
<sequence>MEQNTMPRVSLRVSIILHFILVRAALAADGVESSLAGGLKTRFSRVFSFGDSLTDTGNLVRLPAARDVPERRLPYGQTYFHRATGRASDGRLAIDFIAEALELPHLTPYLAGESAGDFRHGANFAVGGATANDAGFFERRGLKSSVPVSLATEMAWFKELLQHLASSSAQEQREITASSLFVVGEMGGNDYLIAFFQNRTLDEAKTFVPGITDAIRSFLTELIGLGAKTILVQGMLPIGCEPRILELFKNSHVAGDYDDETGCLKSINELAEQHNRELTGVLDELRLAHTGTAIIYADFYRAVTDIAASPRKHGFGGEPLLACCGGGGGPYNVKLTARCGGEGTAVCGDPWEYVSWDGIHYTEAANRVIARGIMEGQYTTPLI</sequence>
<evidence type="ECO:0000256" key="2">
    <source>
        <dbReference type="ARBA" id="ARBA00022729"/>
    </source>
</evidence>
<keyword evidence="2 5" id="KW-0732">Signal</keyword>
<dbReference type="Gene3D" id="3.40.50.1110">
    <property type="entry name" value="SGNH hydrolase"/>
    <property type="match status" value="1"/>
</dbReference>
<evidence type="ECO:0000256" key="4">
    <source>
        <dbReference type="ARBA" id="ARBA00023180"/>
    </source>
</evidence>
<comment type="similarity">
    <text evidence="1">Belongs to the 'GDSL' lipolytic enzyme family.</text>
</comment>
<dbReference type="Pfam" id="PF00657">
    <property type="entry name" value="Lipase_GDSL"/>
    <property type="match status" value="1"/>
</dbReference>
<evidence type="ECO:0000256" key="5">
    <source>
        <dbReference type="SAM" id="SignalP"/>
    </source>
</evidence>
<reference evidence="7" key="2">
    <citation type="submission" date="2013-12" db="EMBL/GenBank/DDBJ databases">
        <authorList>
            <person name="Yu Y."/>
            <person name="Lee S."/>
            <person name="de Baynast K."/>
            <person name="Wissotski M."/>
            <person name="Liu L."/>
            <person name="Talag J."/>
            <person name="Goicoechea J."/>
            <person name="Angelova A."/>
            <person name="Jetty R."/>
            <person name="Kudrna D."/>
            <person name="Golser W."/>
            <person name="Rivera L."/>
            <person name="Zhang J."/>
            <person name="Wing R."/>
        </authorList>
    </citation>
    <scope>NUCLEOTIDE SEQUENCE</scope>
</reference>
<keyword evidence="4" id="KW-0325">Glycoprotein</keyword>
<dbReference type="CDD" id="cd01837">
    <property type="entry name" value="SGNH_plant_lipase_like"/>
    <property type="match status" value="1"/>
</dbReference>
<accession>A0A0D9XJB6</accession>
<dbReference type="InterPro" id="IPR035669">
    <property type="entry name" value="SGNH_plant_lipase-like"/>
</dbReference>
<evidence type="ECO:0008006" key="8">
    <source>
        <dbReference type="Google" id="ProtNLM"/>
    </source>
</evidence>